<feature type="transmembrane region" description="Helical" evidence="1">
    <location>
        <begin position="298"/>
        <end position="316"/>
    </location>
</feature>
<feature type="transmembrane region" description="Helical" evidence="1">
    <location>
        <begin position="266"/>
        <end position="286"/>
    </location>
</feature>
<gene>
    <name evidence="3" type="ORF">CLO192961_LOCUS200209</name>
</gene>
<keyword evidence="1" id="KW-0812">Transmembrane</keyword>
<protein>
    <recommendedName>
        <fullName evidence="2">DUF3533 domain-containing protein</fullName>
    </recommendedName>
</protein>
<keyword evidence="1" id="KW-1133">Transmembrane helix</keyword>
<keyword evidence="1" id="KW-0472">Membrane</keyword>
<dbReference type="InterPro" id="IPR053001">
    <property type="entry name" value="MNNG_permease-like"/>
</dbReference>
<keyword evidence="4" id="KW-1185">Reference proteome</keyword>
<sequence length="429" mass="47695">MGLLPPRSPGRQPLLSDAWAKSWPKVAIPIAMSALLLQLLFLGNLSYLFGALFRSNTRSHALKILAVDYDGGNIGKAMSMAYTSLEADTFPTLEFRSPEDYPSPDDLHNAVCKGGYWGAIYTHSGASDRLNQAVRVENTTVYNPAETISYTYNGVFFPTIASSVIDSSLARLVNVASRTYYRVARDDAAAVNMTDPVSSSVFLNPIQPSSDPIMPTIQGARALLNTVSMVFPALMQFFFLMGLNGIMFGAGIFANMSKRDVFLTRLFVGKVYTLVSALGTIGYIWAFRESWGVTTAQFFISWMVLWLFMEVQYLVIDTMMESVVPLQFFAFFLVTWIITNIGSTVNPFELTAGFYRWGYALPARSTWILLLEIWSGGCRSEKEICLPVLFAWWLLGSLGSAWSVRQRCLLADQKKKEKFESEGSSEGSS</sequence>
<dbReference type="PANTHER" id="PTHR34814">
    <property type="entry name" value="NITROSOGUANIDINE RESISTANCE PROTEIN SNG1"/>
    <property type="match status" value="1"/>
</dbReference>
<feature type="transmembrane region" description="Helical" evidence="1">
    <location>
        <begin position="233"/>
        <end position="254"/>
    </location>
</feature>
<organism evidence="3 4">
    <name type="scientific">Bionectria ochroleuca</name>
    <name type="common">Gliocladium roseum</name>
    <dbReference type="NCBI Taxonomy" id="29856"/>
    <lineage>
        <taxon>Eukaryota</taxon>
        <taxon>Fungi</taxon>
        <taxon>Dikarya</taxon>
        <taxon>Ascomycota</taxon>
        <taxon>Pezizomycotina</taxon>
        <taxon>Sordariomycetes</taxon>
        <taxon>Hypocreomycetidae</taxon>
        <taxon>Hypocreales</taxon>
        <taxon>Bionectriaceae</taxon>
        <taxon>Clonostachys</taxon>
    </lineage>
</organism>
<feature type="domain" description="DUF3533" evidence="2">
    <location>
        <begin position="34"/>
        <end position="396"/>
    </location>
</feature>
<feature type="transmembrane region" description="Helical" evidence="1">
    <location>
        <begin position="26"/>
        <end position="49"/>
    </location>
</feature>
<name>A0ABY6UA38_BIOOC</name>
<dbReference type="EMBL" id="CABFNS010000761">
    <property type="protein sequence ID" value="VUC26957.1"/>
    <property type="molecule type" value="Genomic_DNA"/>
</dbReference>
<dbReference type="PANTHER" id="PTHR34814:SF2">
    <property type="entry name" value="DUF3533 DOMAIN-CONTAINING PROTEIN"/>
    <property type="match status" value="1"/>
</dbReference>
<proteinExistence type="predicted"/>
<dbReference type="Pfam" id="PF12051">
    <property type="entry name" value="DUF3533"/>
    <property type="match status" value="1"/>
</dbReference>
<evidence type="ECO:0000259" key="2">
    <source>
        <dbReference type="Pfam" id="PF12051"/>
    </source>
</evidence>
<reference evidence="3 4" key="1">
    <citation type="submission" date="2019-06" db="EMBL/GenBank/DDBJ databases">
        <authorList>
            <person name="Broberg M."/>
        </authorList>
    </citation>
    <scope>NUCLEOTIDE SEQUENCE [LARGE SCALE GENOMIC DNA]</scope>
</reference>
<dbReference type="InterPro" id="IPR022703">
    <property type="entry name" value="DUF3533"/>
</dbReference>
<comment type="caution">
    <text evidence="3">The sequence shown here is derived from an EMBL/GenBank/DDBJ whole genome shotgun (WGS) entry which is preliminary data.</text>
</comment>
<accession>A0ABY6UA38</accession>
<evidence type="ECO:0000313" key="4">
    <source>
        <dbReference type="Proteomes" id="UP000766486"/>
    </source>
</evidence>
<evidence type="ECO:0000256" key="1">
    <source>
        <dbReference type="SAM" id="Phobius"/>
    </source>
</evidence>
<feature type="transmembrane region" description="Helical" evidence="1">
    <location>
        <begin position="323"/>
        <end position="342"/>
    </location>
</feature>
<evidence type="ECO:0000313" key="3">
    <source>
        <dbReference type="EMBL" id="VUC26957.1"/>
    </source>
</evidence>
<dbReference type="Proteomes" id="UP000766486">
    <property type="component" value="Unassembled WGS sequence"/>
</dbReference>